<dbReference type="Proteomes" id="UP000627538">
    <property type="component" value="Unassembled WGS sequence"/>
</dbReference>
<keyword evidence="7 11" id="KW-0418">Kinase</keyword>
<dbReference type="SMART" id="SM00072">
    <property type="entry name" value="GuKc"/>
    <property type="match status" value="1"/>
</dbReference>
<comment type="similarity">
    <text evidence="2 11">Belongs to the guanylate kinase family.</text>
</comment>
<evidence type="ECO:0000256" key="2">
    <source>
        <dbReference type="ARBA" id="ARBA00005790"/>
    </source>
</evidence>
<sequence length="188" mass="20729">MTSPTNAKLVVLAGPSGVGKGTVVRRLRELHPDVYVSVSVTTRPPRPGEVEGRDYFFISADRFDSLIESDGLLEWALVHGVHRYGTPAEPVCEQLEAGHSVLVEIDLAGARQVRAARPDAVTVFLEPPSIDELIRRLVGRATESQEEVDRRLLTARREMASRSEFDHVIRNIDVDQAARELAAILGLD</sequence>
<gene>
    <name evidence="11 13" type="primary">gmk</name>
    <name evidence="13" type="ORF">H8R10_00820</name>
</gene>
<dbReference type="EMBL" id="JACRUO010000001">
    <property type="protein sequence ID" value="MBD3688788.1"/>
    <property type="molecule type" value="Genomic_DNA"/>
</dbReference>
<evidence type="ECO:0000256" key="11">
    <source>
        <dbReference type="HAMAP-Rule" id="MF_00328"/>
    </source>
</evidence>
<dbReference type="GO" id="GO:0004385">
    <property type="term" value="F:GMP kinase activity"/>
    <property type="evidence" value="ECO:0007669"/>
    <property type="project" value="UniProtKB-UniRule"/>
</dbReference>
<dbReference type="NCBIfam" id="TIGR03263">
    <property type="entry name" value="guanyl_kin"/>
    <property type="match status" value="1"/>
</dbReference>
<comment type="catalytic activity">
    <reaction evidence="10 11">
        <text>GMP + ATP = GDP + ADP</text>
        <dbReference type="Rhea" id="RHEA:20780"/>
        <dbReference type="ChEBI" id="CHEBI:30616"/>
        <dbReference type="ChEBI" id="CHEBI:58115"/>
        <dbReference type="ChEBI" id="CHEBI:58189"/>
        <dbReference type="ChEBI" id="CHEBI:456216"/>
        <dbReference type="EC" id="2.7.4.8"/>
    </reaction>
</comment>
<evidence type="ECO:0000256" key="5">
    <source>
        <dbReference type="ARBA" id="ARBA00022679"/>
    </source>
</evidence>
<keyword evidence="5 11" id="KW-0808">Transferase</keyword>
<comment type="subcellular location">
    <subcellularLocation>
        <location evidence="11">Cytoplasm</location>
    </subcellularLocation>
</comment>
<dbReference type="FunFam" id="3.30.63.10:FF:000002">
    <property type="entry name" value="Guanylate kinase 1"/>
    <property type="match status" value="1"/>
</dbReference>
<keyword evidence="14" id="KW-1185">Reference proteome</keyword>
<comment type="caution">
    <text evidence="13">The sequence shown here is derived from an EMBL/GenBank/DDBJ whole genome shotgun (WGS) entry which is preliminary data.</text>
</comment>
<evidence type="ECO:0000256" key="9">
    <source>
        <dbReference type="ARBA" id="ARBA00030128"/>
    </source>
</evidence>
<dbReference type="InterPro" id="IPR008145">
    <property type="entry name" value="GK/Ca_channel_bsu"/>
</dbReference>
<dbReference type="SUPFAM" id="SSF52540">
    <property type="entry name" value="P-loop containing nucleoside triphosphate hydrolases"/>
    <property type="match status" value="1"/>
</dbReference>
<dbReference type="InterPro" id="IPR020590">
    <property type="entry name" value="Guanylate_kinase_CS"/>
</dbReference>
<proteinExistence type="inferred from homology"/>
<keyword evidence="11" id="KW-0963">Cytoplasm</keyword>
<comment type="function">
    <text evidence="1 11">Essential for recycling GMP and indirectly, cGMP.</text>
</comment>
<dbReference type="CDD" id="cd00071">
    <property type="entry name" value="GMPK"/>
    <property type="match status" value="1"/>
</dbReference>
<evidence type="ECO:0000313" key="14">
    <source>
        <dbReference type="Proteomes" id="UP000627538"/>
    </source>
</evidence>
<dbReference type="HAMAP" id="MF_00328">
    <property type="entry name" value="Guanylate_kinase"/>
    <property type="match status" value="1"/>
</dbReference>
<protein>
    <recommendedName>
        <fullName evidence="4 11">Guanylate kinase</fullName>
        <ecNumber evidence="3 11">2.7.4.8</ecNumber>
    </recommendedName>
    <alternativeName>
        <fullName evidence="9 11">GMP kinase</fullName>
    </alternativeName>
</protein>
<dbReference type="InterPro" id="IPR017665">
    <property type="entry name" value="Guanylate_kinase"/>
</dbReference>
<feature type="binding site" evidence="11">
    <location>
        <begin position="14"/>
        <end position="21"/>
    </location>
    <ligand>
        <name>ATP</name>
        <dbReference type="ChEBI" id="CHEBI:30616"/>
    </ligand>
</feature>
<dbReference type="RefSeq" id="WP_191070888.1">
    <property type="nucleotide sequence ID" value="NZ_CP060506.1"/>
</dbReference>
<evidence type="ECO:0000256" key="10">
    <source>
        <dbReference type="ARBA" id="ARBA00048594"/>
    </source>
</evidence>
<dbReference type="AlphaFoldDB" id="A0A8I0GC19"/>
<reference evidence="13 14" key="1">
    <citation type="submission" date="2020-08" db="EMBL/GenBank/DDBJ databases">
        <title>Winkia gen. nov., sp. nov., isolated from faeces of the Anser albifrons in China.</title>
        <authorList>
            <person name="Liu Q."/>
        </authorList>
    </citation>
    <scope>NUCLEOTIDE SEQUENCE [LARGE SCALE GENOMIC DNA]</scope>
    <source>
        <strain evidence="13 14">C62</strain>
    </source>
</reference>
<dbReference type="GO" id="GO:0005524">
    <property type="term" value="F:ATP binding"/>
    <property type="evidence" value="ECO:0007669"/>
    <property type="project" value="UniProtKB-UniRule"/>
</dbReference>
<dbReference type="EC" id="2.7.4.8" evidence="3 11"/>
<evidence type="ECO:0000313" key="13">
    <source>
        <dbReference type="EMBL" id="MBD3688788.1"/>
    </source>
</evidence>
<dbReference type="GO" id="GO:0005829">
    <property type="term" value="C:cytosol"/>
    <property type="evidence" value="ECO:0007669"/>
    <property type="project" value="TreeGrafter"/>
</dbReference>
<feature type="domain" description="Guanylate kinase-like" evidence="12">
    <location>
        <begin position="7"/>
        <end position="186"/>
    </location>
</feature>
<keyword evidence="6 11" id="KW-0547">Nucleotide-binding</keyword>
<evidence type="ECO:0000256" key="4">
    <source>
        <dbReference type="ARBA" id="ARBA00016296"/>
    </source>
</evidence>
<dbReference type="PROSITE" id="PS50052">
    <property type="entry name" value="GUANYLATE_KINASE_2"/>
    <property type="match status" value="1"/>
</dbReference>
<dbReference type="PANTHER" id="PTHR23117:SF13">
    <property type="entry name" value="GUANYLATE KINASE"/>
    <property type="match status" value="1"/>
</dbReference>
<dbReference type="PROSITE" id="PS00856">
    <property type="entry name" value="GUANYLATE_KINASE_1"/>
    <property type="match status" value="1"/>
</dbReference>
<evidence type="ECO:0000256" key="8">
    <source>
        <dbReference type="ARBA" id="ARBA00022840"/>
    </source>
</evidence>
<dbReference type="Gene3D" id="3.30.63.10">
    <property type="entry name" value="Guanylate Kinase phosphate binding domain"/>
    <property type="match status" value="1"/>
</dbReference>
<evidence type="ECO:0000256" key="7">
    <source>
        <dbReference type="ARBA" id="ARBA00022777"/>
    </source>
</evidence>
<keyword evidence="8 11" id="KW-0067">ATP-binding</keyword>
<evidence type="ECO:0000256" key="1">
    <source>
        <dbReference type="ARBA" id="ARBA00003531"/>
    </source>
</evidence>
<dbReference type="Pfam" id="PF00625">
    <property type="entry name" value="Guanylate_kin"/>
    <property type="match status" value="1"/>
</dbReference>
<dbReference type="Gene3D" id="3.40.50.300">
    <property type="entry name" value="P-loop containing nucleotide triphosphate hydrolases"/>
    <property type="match status" value="1"/>
</dbReference>
<dbReference type="InterPro" id="IPR027417">
    <property type="entry name" value="P-loop_NTPase"/>
</dbReference>
<name>A0A8I0GC19_9ACTO</name>
<evidence type="ECO:0000256" key="3">
    <source>
        <dbReference type="ARBA" id="ARBA00012961"/>
    </source>
</evidence>
<dbReference type="PANTHER" id="PTHR23117">
    <property type="entry name" value="GUANYLATE KINASE-RELATED"/>
    <property type="match status" value="1"/>
</dbReference>
<organism evidence="13 14">
    <name type="scientific">Nanchangia anserum</name>
    <dbReference type="NCBI Taxonomy" id="2692125"/>
    <lineage>
        <taxon>Bacteria</taxon>
        <taxon>Bacillati</taxon>
        <taxon>Actinomycetota</taxon>
        <taxon>Actinomycetes</taxon>
        <taxon>Actinomycetales</taxon>
        <taxon>Actinomycetaceae</taxon>
        <taxon>Nanchangia</taxon>
    </lineage>
</organism>
<dbReference type="InterPro" id="IPR008144">
    <property type="entry name" value="Guanylate_kin-like_dom"/>
</dbReference>
<evidence type="ECO:0000259" key="12">
    <source>
        <dbReference type="PROSITE" id="PS50052"/>
    </source>
</evidence>
<evidence type="ECO:0000256" key="6">
    <source>
        <dbReference type="ARBA" id="ARBA00022741"/>
    </source>
</evidence>
<accession>A0A8I0GC19</accession>